<organism evidence="5 6">
    <name type="scientific">Minwuia thermotolerans</name>
    <dbReference type="NCBI Taxonomy" id="2056226"/>
    <lineage>
        <taxon>Bacteria</taxon>
        <taxon>Pseudomonadati</taxon>
        <taxon>Pseudomonadota</taxon>
        <taxon>Alphaproteobacteria</taxon>
        <taxon>Minwuiales</taxon>
        <taxon>Minwuiaceae</taxon>
        <taxon>Minwuia</taxon>
    </lineage>
</organism>
<dbReference type="PANTHER" id="PTHR45831">
    <property type="entry name" value="LD24721P"/>
    <property type="match status" value="1"/>
</dbReference>
<accession>A0A2M9G4Z1</accession>
<evidence type="ECO:0000256" key="1">
    <source>
        <dbReference type="ARBA" id="ARBA00022737"/>
    </source>
</evidence>
<dbReference type="EMBL" id="PHIG01000018">
    <property type="protein sequence ID" value="PJK30785.1"/>
    <property type="molecule type" value="Genomic_DNA"/>
</dbReference>
<feature type="repeat" description="TPR" evidence="3">
    <location>
        <begin position="107"/>
        <end position="140"/>
    </location>
</feature>
<dbReference type="GO" id="GO:0016020">
    <property type="term" value="C:membrane"/>
    <property type="evidence" value="ECO:0007669"/>
    <property type="project" value="TreeGrafter"/>
</dbReference>
<dbReference type="GO" id="GO:0072380">
    <property type="term" value="C:TRC complex"/>
    <property type="evidence" value="ECO:0007669"/>
    <property type="project" value="TreeGrafter"/>
</dbReference>
<sequence length="193" mass="21794">MQNMRMYRRSMRMPLAAAALAGLLTAWTPAGADQNDPRLDGLFGELQSIEGPEALKVQNRIWGVWHESGSDTVDLLMVDAAEAMQRGLHEQAEAQYDAVIDLAPEFAEGWNRRATLRFIRGDYRGSIEDIQRVLDLEPRHFGAYSGLGMIYDRLDQPEAALKAFERALLINPHMDQVRSRADAIAKELKDREI</sequence>
<evidence type="ECO:0000313" key="5">
    <source>
        <dbReference type="EMBL" id="PJK30785.1"/>
    </source>
</evidence>
<evidence type="ECO:0000256" key="3">
    <source>
        <dbReference type="PROSITE-ProRule" id="PRU00339"/>
    </source>
</evidence>
<feature type="signal peptide" evidence="4">
    <location>
        <begin position="1"/>
        <end position="32"/>
    </location>
</feature>
<dbReference type="PROSITE" id="PS50005">
    <property type="entry name" value="TPR"/>
    <property type="match status" value="2"/>
</dbReference>
<evidence type="ECO:0000313" key="6">
    <source>
        <dbReference type="Proteomes" id="UP000229498"/>
    </source>
</evidence>
<dbReference type="Pfam" id="PF13432">
    <property type="entry name" value="TPR_16"/>
    <property type="match status" value="1"/>
</dbReference>
<dbReference type="InterPro" id="IPR019734">
    <property type="entry name" value="TPR_rpt"/>
</dbReference>
<dbReference type="SMART" id="SM00028">
    <property type="entry name" value="TPR"/>
    <property type="match status" value="3"/>
</dbReference>
<reference evidence="5 6" key="1">
    <citation type="submission" date="2017-11" db="EMBL/GenBank/DDBJ databases">
        <title>Draft genome sequence of Rhizobiales bacterium SY3-13.</title>
        <authorList>
            <person name="Sun C."/>
        </authorList>
    </citation>
    <scope>NUCLEOTIDE SEQUENCE [LARGE SCALE GENOMIC DNA]</scope>
    <source>
        <strain evidence="5 6">SY3-13</strain>
    </source>
</reference>
<protein>
    <submittedName>
        <fullName evidence="5">Uncharacterized protein</fullName>
    </submittedName>
</protein>
<dbReference type="InterPro" id="IPR047150">
    <property type="entry name" value="SGT"/>
</dbReference>
<dbReference type="Gene3D" id="1.25.40.10">
    <property type="entry name" value="Tetratricopeptide repeat domain"/>
    <property type="match status" value="1"/>
</dbReference>
<evidence type="ECO:0000256" key="4">
    <source>
        <dbReference type="SAM" id="SignalP"/>
    </source>
</evidence>
<keyword evidence="4" id="KW-0732">Signal</keyword>
<dbReference type="Pfam" id="PF00515">
    <property type="entry name" value="TPR_1"/>
    <property type="match status" value="1"/>
</dbReference>
<dbReference type="OrthoDB" id="9815010at2"/>
<comment type="caution">
    <text evidence="5">The sequence shown here is derived from an EMBL/GenBank/DDBJ whole genome shotgun (WGS) entry which is preliminary data.</text>
</comment>
<dbReference type="Proteomes" id="UP000229498">
    <property type="component" value="Unassembled WGS sequence"/>
</dbReference>
<keyword evidence="2 3" id="KW-0802">TPR repeat</keyword>
<feature type="chain" id="PRO_5015006524" evidence="4">
    <location>
        <begin position="33"/>
        <end position="193"/>
    </location>
</feature>
<dbReference type="SUPFAM" id="SSF48452">
    <property type="entry name" value="TPR-like"/>
    <property type="match status" value="1"/>
</dbReference>
<proteinExistence type="predicted"/>
<keyword evidence="1" id="KW-0677">Repeat</keyword>
<dbReference type="GO" id="GO:0006620">
    <property type="term" value="P:post-translational protein targeting to endoplasmic reticulum membrane"/>
    <property type="evidence" value="ECO:0007669"/>
    <property type="project" value="TreeGrafter"/>
</dbReference>
<feature type="repeat" description="TPR" evidence="3">
    <location>
        <begin position="141"/>
        <end position="174"/>
    </location>
</feature>
<dbReference type="AlphaFoldDB" id="A0A2M9G4Z1"/>
<keyword evidence="6" id="KW-1185">Reference proteome</keyword>
<dbReference type="GO" id="GO:0060090">
    <property type="term" value="F:molecular adaptor activity"/>
    <property type="evidence" value="ECO:0007669"/>
    <property type="project" value="TreeGrafter"/>
</dbReference>
<name>A0A2M9G4Z1_9PROT</name>
<dbReference type="PANTHER" id="PTHR45831:SF2">
    <property type="entry name" value="LD24721P"/>
    <property type="match status" value="1"/>
</dbReference>
<gene>
    <name evidence="5" type="ORF">CVT23_05300</name>
</gene>
<evidence type="ECO:0000256" key="2">
    <source>
        <dbReference type="ARBA" id="ARBA00022803"/>
    </source>
</evidence>
<dbReference type="InterPro" id="IPR011990">
    <property type="entry name" value="TPR-like_helical_dom_sf"/>
</dbReference>